<evidence type="ECO:0000256" key="2">
    <source>
        <dbReference type="SAM" id="MobiDB-lite"/>
    </source>
</evidence>
<evidence type="ECO:0008006" key="5">
    <source>
        <dbReference type="Google" id="ProtNLM"/>
    </source>
</evidence>
<dbReference type="Proteomes" id="UP000004069">
    <property type="component" value="Unassembled WGS sequence"/>
</dbReference>
<gene>
    <name evidence="3" type="ORF">HMPREF0493_0384</name>
</gene>
<dbReference type="STRING" id="83683.B1745_02580"/>
<keyword evidence="4" id="KW-1185">Reference proteome</keyword>
<reference evidence="3 4" key="1">
    <citation type="submission" date="2010-04" db="EMBL/GenBank/DDBJ databases">
        <authorList>
            <person name="Muzny D."/>
            <person name="Qin X."/>
            <person name="Deng J."/>
            <person name="Jiang H."/>
            <person name="Liu Y."/>
            <person name="Qu J."/>
            <person name="Song X.-Z."/>
            <person name="Zhang L."/>
            <person name="Thornton R."/>
            <person name="Coyle M."/>
            <person name="Francisco L."/>
            <person name="Jackson L."/>
            <person name="Javaid M."/>
            <person name="Korchina V."/>
            <person name="Kovar C."/>
            <person name="Mata R."/>
            <person name="Mathew T."/>
            <person name="Ngo R."/>
            <person name="Nguyen L."/>
            <person name="Nguyen N."/>
            <person name="Okwuonu G."/>
            <person name="Ongeri F."/>
            <person name="Pham C."/>
            <person name="Simmons D."/>
            <person name="Wilczek-Boney K."/>
            <person name="Hale W."/>
            <person name="Jakkamsetti A."/>
            <person name="Pham P."/>
            <person name="Ruth R."/>
            <person name="San Lucas F."/>
            <person name="Warren J."/>
            <person name="Zhang J."/>
            <person name="Zhao Z."/>
            <person name="Zhou C."/>
            <person name="Zhu D."/>
            <person name="Lee S."/>
            <person name="Bess C."/>
            <person name="Blankenburg K."/>
            <person name="Forbes L."/>
            <person name="Fu Q."/>
            <person name="Gubbala S."/>
            <person name="Hirani K."/>
            <person name="Jayaseelan J.C."/>
            <person name="Lara F."/>
            <person name="Munidasa M."/>
            <person name="Palculict T."/>
            <person name="Patil S."/>
            <person name="Pu L.-L."/>
            <person name="Saada N."/>
            <person name="Tang L."/>
            <person name="Weissenberger G."/>
            <person name="Zhu Y."/>
            <person name="Hemphill L."/>
            <person name="Shang Y."/>
            <person name="Youmans B."/>
            <person name="Ayvaz T."/>
            <person name="Ross M."/>
            <person name="Santibanez J."/>
            <person name="Aqrawi P."/>
            <person name="Gross S."/>
            <person name="Joshi V."/>
            <person name="Fowler G."/>
            <person name="Nazareth L."/>
            <person name="Reid J."/>
            <person name="Worley K."/>
            <person name="Petrosino J."/>
            <person name="Highlander S."/>
            <person name="Gibbs R."/>
        </authorList>
    </citation>
    <scope>NUCLEOTIDE SEQUENCE [LARGE SCALE GENOMIC DNA]</scope>
    <source>
        <strain evidence="3 4">DSM 11664</strain>
    </source>
</reference>
<dbReference type="AlphaFoldDB" id="D4YSA6"/>
<comment type="caution">
    <text evidence="3">The sequence shown here is derived from an EMBL/GenBank/DDBJ whole genome shotgun (WGS) entry which is preliminary data.</text>
</comment>
<proteinExistence type="inferred from homology"/>
<evidence type="ECO:0000256" key="1">
    <source>
        <dbReference type="ARBA" id="ARBA00007189"/>
    </source>
</evidence>
<dbReference type="InterPro" id="IPR016772">
    <property type="entry name" value="UCP020408"/>
</dbReference>
<evidence type="ECO:0000313" key="3">
    <source>
        <dbReference type="EMBL" id="EFG55921.1"/>
    </source>
</evidence>
<name>D4YSA6_9LACO</name>
<organism evidence="3 4">
    <name type="scientific">Lactobacillus amylolyticus DSM 11664</name>
    <dbReference type="NCBI Taxonomy" id="585524"/>
    <lineage>
        <taxon>Bacteria</taxon>
        <taxon>Bacillati</taxon>
        <taxon>Bacillota</taxon>
        <taxon>Bacilli</taxon>
        <taxon>Lactobacillales</taxon>
        <taxon>Lactobacillaceae</taxon>
        <taxon>Lactobacillus</taxon>
    </lineage>
</organism>
<dbReference type="Pfam" id="PF10087">
    <property type="entry name" value="DUF2325"/>
    <property type="match status" value="1"/>
</dbReference>
<sequence length="448" mass="50298">MKNLLDYRNHLKRILQKTSGDDQSLKNGLTAIKAIIQMADDGQESTPIKTKKPSISDQNEQNKDIKRLLTGITQLIKTPGDPAAKKQALTALHKLTFVPGVGKNFGTEIGALDQAIQHSIQTEEAVNAKVFEEAMKPKEKPKRDYHKGQRYTVIRLVSGADLINDNGQTVYTVKESQVHPLNLKTGDIVEALEDKTNPNYEAEILRVVGFQKLRKRDYDQIEDFKYAVVQGRQGHLAISRNIHGEKLRIRGKEVVIPIDSSYYQGDNISLEDGSIVDLAWYAGDVRLKKNPADAVQIRWIYQVDQPEHSAPAKKEKKKSSNSEQVAKLDLDLHYQRVGIAVGDNQNEAILDSIVSRYNGIPIPIDAFEGKKKVIENQIKDLDIVILVTAFAAHDSTWNIREFASKYGVKFAVSSSKGYQSFERALYRAANGLPAYEGNQTIEYKEKDK</sequence>
<evidence type="ECO:0000313" key="4">
    <source>
        <dbReference type="Proteomes" id="UP000004069"/>
    </source>
</evidence>
<feature type="region of interest" description="Disordered" evidence="2">
    <location>
        <begin position="42"/>
        <end position="61"/>
    </location>
</feature>
<dbReference type="PATRIC" id="fig|585524.9.peg.981"/>
<accession>D4YSA6</accession>
<dbReference type="eggNOG" id="ENOG5033ERN">
    <property type="taxonomic scope" value="Bacteria"/>
</dbReference>
<dbReference type="EMBL" id="ADNY01000013">
    <property type="protein sequence ID" value="EFG55921.1"/>
    <property type="molecule type" value="Genomic_DNA"/>
</dbReference>
<feature type="compositionally biased region" description="Polar residues" evidence="2">
    <location>
        <begin position="44"/>
        <end position="59"/>
    </location>
</feature>
<comment type="similarity">
    <text evidence="1">Belongs to the UPF0751 family.</text>
</comment>
<protein>
    <recommendedName>
        <fullName evidence="5">DUF2325 domain-containing protein</fullName>
    </recommendedName>
</protein>